<dbReference type="Proteomes" id="UP000716291">
    <property type="component" value="Unassembled WGS sequence"/>
</dbReference>
<organism evidence="2 3">
    <name type="scientific">Rhizopus oryzae</name>
    <name type="common">Mucormycosis agent</name>
    <name type="synonym">Rhizopus arrhizus var. delemar</name>
    <dbReference type="NCBI Taxonomy" id="64495"/>
    <lineage>
        <taxon>Eukaryota</taxon>
        <taxon>Fungi</taxon>
        <taxon>Fungi incertae sedis</taxon>
        <taxon>Mucoromycota</taxon>
        <taxon>Mucoromycotina</taxon>
        <taxon>Mucoromycetes</taxon>
        <taxon>Mucorales</taxon>
        <taxon>Mucorineae</taxon>
        <taxon>Rhizopodaceae</taxon>
        <taxon>Rhizopus</taxon>
    </lineage>
</organism>
<comment type="caution">
    <text evidence="2">The sequence shown here is derived from an EMBL/GenBank/DDBJ whole genome shotgun (WGS) entry which is preliminary data.</text>
</comment>
<feature type="chain" id="PRO_5040299325" evidence="1">
    <location>
        <begin position="19"/>
        <end position="185"/>
    </location>
</feature>
<dbReference type="AlphaFoldDB" id="A0A9P6XCI3"/>
<evidence type="ECO:0000256" key="1">
    <source>
        <dbReference type="SAM" id="SignalP"/>
    </source>
</evidence>
<gene>
    <name evidence="2" type="ORF">G6F64_004703</name>
</gene>
<feature type="signal peptide" evidence="1">
    <location>
        <begin position="1"/>
        <end position="18"/>
    </location>
</feature>
<protein>
    <submittedName>
        <fullName evidence="2">Uncharacterized protein</fullName>
    </submittedName>
</protein>
<evidence type="ECO:0000313" key="3">
    <source>
        <dbReference type="Proteomes" id="UP000716291"/>
    </source>
</evidence>
<keyword evidence="1" id="KW-0732">Signal</keyword>
<reference evidence="2" key="1">
    <citation type="journal article" date="2020" name="Microb. Genom.">
        <title>Genetic diversity of clinical and environmental Mucorales isolates obtained from an investigation of mucormycosis cases among solid organ transplant recipients.</title>
        <authorList>
            <person name="Nguyen M.H."/>
            <person name="Kaul D."/>
            <person name="Muto C."/>
            <person name="Cheng S.J."/>
            <person name="Richter R.A."/>
            <person name="Bruno V.M."/>
            <person name="Liu G."/>
            <person name="Beyhan S."/>
            <person name="Sundermann A.J."/>
            <person name="Mounaud S."/>
            <person name="Pasculle A.W."/>
            <person name="Nierman W.C."/>
            <person name="Driscoll E."/>
            <person name="Cumbie R."/>
            <person name="Clancy C.J."/>
            <person name="Dupont C.L."/>
        </authorList>
    </citation>
    <scope>NUCLEOTIDE SEQUENCE</scope>
    <source>
        <strain evidence="2">GL11</strain>
    </source>
</reference>
<name>A0A9P6XCI3_RHIOR</name>
<proteinExistence type="predicted"/>
<keyword evidence="3" id="KW-1185">Reference proteome</keyword>
<sequence length="185" mass="20376">MKAHLLLIAGAVLHQASAFYYSLEASQKLFDTNYNLDIYTDKNQKTCTYGLSYLTMDKESAFSGLHNVIFNVVYPECRLLVDNWQPRSITVEECTYSCILANSVANEYCTCKCRGLSDTNFQSTSTMTTTTTRTTSTSHTTATPAATCIGKSKGKKKRDSHKDCCCSSSDDCKDICIKGAAMVLA</sequence>
<accession>A0A9P6XCI3</accession>
<evidence type="ECO:0000313" key="2">
    <source>
        <dbReference type="EMBL" id="KAG1310242.1"/>
    </source>
</evidence>
<dbReference type="EMBL" id="JAANQT010000532">
    <property type="protein sequence ID" value="KAG1310242.1"/>
    <property type="molecule type" value="Genomic_DNA"/>
</dbReference>